<evidence type="ECO:0000313" key="2">
    <source>
        <dbReference type="EMBL" id="PYY70370.1"/>
    </source>
</evidence>
<dbReference type="Gene3D" id="3.40.390.10">
    <property type="entry name" value="Collagenase (Catalytic Domain)"/>
    <property type="match status" value="1"/>
</dbReference>
<evidence type="ECO:0000313" key="3">
    <source>
        <dbReference type="Proteomes" id="UP000247437"/>
    </source>
</evidence>
<dbReference type="OrthoDB" id="7032306at2"/>
<name>A0A2W0EPK2_PSEJE</name>
<protein>
    <recommendedName>
        <fullName evidence="1">Dermonecrotic toxin N-terminal domain-containing protein</fullName>
    </recommendedName>
</protein>
<dbReference type="Proteomes" id="UP000247437">
    <property type="component" value="Unassembled WGS sequence"/>
</dbReference>
<comment type="caution">
    <text evidence="2">The sequence shown here is derived from an EMBL/GenBank/DDBJ whole genome shotgun (WGS) entry which is preliminary data.</text>
</comment>
<dbReference type="InterPro" id="IPR024079">
    <property type="entry name" value="MetalloPept_cat_dom_sf"/>
</dbReference>
<feature type="domain" description="Dermonecrotic toxin N-terminal" evidence="1">
    <location>
        <begin position="850"/>
        <end position="1030"/>
    </location>
</feature>
<proteinExistence type="predicted"/>
<sequence length="1610" mass="178389">MSTPVIPLFFPEALTLPGLWGELGKTHGLTQKDFQWFGHIELASQALRDKQTPPMLAKTIVLKIPGLEPLPLAGSFLLTATPDDNGVILYTPYGGIQKFTDRSAMTEQLVKQLKAADEDDNLLAFMALSQRKAVADASTIELDFQSIEGDVFEDQRNTLSHNQQLNDQALLDELKTLPSLTSLLDALLAEQLAGAFPGVDQRQTQVNFHLAATEGNDDASRPMRRWINCLSLSDAVLLHYRHQRWPSGQTHEFSHSKQSPAKADQSHWETAVTTVSRKLVHLLVGQLEQYWNAASADGVSRREFFGRAIADQWRVQLLLKREAAIITPEQSRDLHALISTASRANASMTIETPRLWEYPANNVELAGSLMISASHAYLYTPTEGLQVLSNYQDLRDTLLAKFSAAGHEDELYGLLSLDERQRFIGFDRPKVTGEVISGAIFSKLLDAIVTKQLQNMDYTLQVFRHSDGAVDIHALFDKALDIRSMISERLLALETDGRWSTRPVLSGDQHPAMVRADTAATFVKSFSDIQTLIDTDFAAQPLASLALQRVYLENMLPPLAHALSVGIRGEASLRGLGATLTEADRAIVDTVFNPDLGERRNRLSLKGFRPDAYSMTLECTGQADLLPLAHCLLLTERGGLDASHSGRTILWTPARGLEVFDNISRARQELNRRLLDPQQRLGLLENLTPSQRVFHQRYSLGALRLIEGPVLEQVARSSIDHFLARCEHVRSFKLDDTKQKKALKALASAGINSNLQRATSIARAITRQQSLPAWLGMAPLEDQRLHVELLEQYRNSVEEEKDYLHGITPLGTYLHGRLTTLLGERFPAIKLDPDDIQITPDLNLIGPARSLTEFALTPISLVQGSGFQVSSTTTGTLPEGLDQAAVRQLLHSLDIAQGYTTQVTQALSGATADADSRMQRFVKQLPWQLLQHAHEMKLLQRLSTGAFDLLRQVLDMPDAIARAAVPGAHAIARPLELIKTTGAAAVKALGLYLVSPGNAKAGPHLLYAPYLPGSSPFIEFDTEASVVSALNTPGLLQDMLIRRLPDSEQSVFRNLLDSTAGQLSEITLASNPIGGNLLTHLFHDNTKLLSRMLGSQLQTVGQADWEAVKHLFSAGIQRVLGLLPGKLAYLQFLWNAYQDALNSAEALQDHHWKVALENFIAGAVQLITLGRLSLESWTETAQVTHEALAPPVATPIVAPKWSEVDSTAPLRTRLQPFETTIELKNLTKNSADGTYLDAVSKKTYAPIAGKVYGVEKTGAAWRMIKGKEQGPVLLATADKQLVIDPDIHTVHFGKAMSTMHNRLAHAHVAREVLNIEARGMEEIRARCPEKARMIVQAIDMARYYAFNSLHNMVQLRKLLPGTRLDTFLKSFFGVAKIDNGLIDKIKQAIVPICNALVDPEEDWMNSHRIIVGSCRDPKENLIAFVMDKDQQRNVHFTERFFDQQLDWYKSCLTEPFNVDGHSQAATLIHEFAHLFSKAVDIAYLEARRPFSDLVAPNTAFGIAMKQSQLDFQRKALSLDTPKEELFARWHSDLQSWISLDSIVESYHVGKTILKLTGSKTMEKAREAFLDADNANFRTDVILNNADSLAFLICEMGRQLDPVPAASASAT</sequence>
<dbReference type="Pfam" id="PF20178">
    <property type="entry name" value="ToxA_N"/>
    <property type="match status" value="1"/>
</dbReference>
<dbReference type="GO" id="GO:0008237">
    <property type="term" value="F:metallopeptidase activity"/>
    <property type="evidence" value="ECO:0007669"/>
    <property type="project" value="InterPro"/>
</dbReference>
<accession>A0A2W0EPK2</accession>
<gene>
    <name evidence="2" type="ORF">CRX42_11680</name>
</gene>
<dbReference type="InterPro" id="IPR046673">
    <property type="entry name" value="ToxA_N"/>
</dbReference>
<dbReference type="RefSeq" id="WP_110659550.1">
    <property type="nucleotide sequence ID" value="NZ_PDLL01000110.1"/>
</dbReference>
<reference evidence="2 3" key="1">
    <citation type="journal article" date="2018" name="Appl. Microbiol. Biotechnol.">
        <title>Characterization of the caprolactam degradation pathway in Pseudomonas jessenii using mass spectrometry-based proteomics.</title>
        <authorList>
            <person name="Otzen M."/>
            <person name="Palacio C."/>
            <person name="Janssen D.B."/>
        </authorList>
    </citation>
    <scope>NUCLEOTIDE SEQUENCE [LARGE SCALE GENOMIC DNA]</scope>
    <source>
        <strain evidence="2 3">GO3</strain>
    </source>
</reference>
<organism evidence="2 3">
    <name type="scientific">Pseudomonas jessenii</name>
    <dbReference type="NCBI Taxonomy" id="77298"/>
    <lineage>
        <taxon>Bacteria</taxon>
        <taxon>Pseudomonadati</taxon>
        <taxon>Pseudomonadota</taxon>
        <taxon>Gammaproteobacteria</taxon>
        <taxon>Pseudomonadales</taxon>
        <taxon>Pseudomonadaceae</taxon>
        <taxon>Pseudomonas</taxon>
    </lineage>
</organism>
<dbReference type="EMBL" id="PDLL01000110">
    <property type="protein sequence ID" value="PYY70370.1"/>
    <property type="molecule type" value="Genomic_DNA"/>
</dbReference>
<evidence type="ECO:0000259" key="1">
    <source>
        <dbReference type="Pfam" id="PF20178"/>
    </source>
</evidence>